<evidence type="ECO:0000313" key="5">
    <source>
        <dbReference type="Proteomes" id="UP001174136"/>
    </source>
</evidence>
<dbReference type="SMART" id="SM00276">
    <property type="entry name" value="GLECT"/>
    <property type="match status" value="1"/>
</dbReference>
<evidence type="ECO:0000256" key="2">
    <source>
        <dbReference type="RuleBase" id="RU102079"/>
    </source>
</evidence>
<organism evidence="4 5">
    <name type="scientific">Merluccius polli</name>
    <name type="common">Benguela hake</name>
    <name type="synonym">Merluccius cadenati</name>
    <dbReference type="NCBI Taxonomy" id="89951"/>
    <lineage>
        <taxon>Eukaryota</taxon>
        <taxon>Metazoa</taxon>
        <taxon>Chordata</taxon>
        <taxon>Craniata</taxon>
        <taxon>Vertebrata</taxon>
        <taxon>Euteleostomi</taxon>
        <taxon>Actinopterygii</taxon>
        <taxon>Neopterygii</taxon>
        <taxon>Teleostei</taxon>
        <taxon>Neoteleostei</taxon>
        <taxon>Acanthomorphata</taxon>
        <taxon>Zeiogadaria</taxon>
        <taxon>Gadariae</taxon>
        <taxon>Gadiformes</taxon>
        <taxon>Gadoidei</taxon>
        <taxon>Merlucciidae</taxon>
        <taxon>Merluccius</taxon>
    </lineage>
</organism>
<evidence type="ECO:0000259" key="3">
    <source>
        <dbReference type="PROSITE" id="PS51304"/>
    </source>
</evidence>
<dbReference type="AlphaFoldDB" id="A0AA47NTY7"/>
<dbReference type="PANTHER" id="PTHR11346:SF104">
    <property type="entry name" value="GALECTIN-2"/>
    <property type="match status" value="1"/>
</dbReference>
<dbReference type="PANTHER" id="PTHR11346">
    <property type="entry name" value="GALECTIN"/>
    <property type="match status" value="1"/>
</dbReference>
<accession>A0AA47NTY7</accession>
<dbReference type="InterPro" id="IPR013320">
    <property type="entry name" value="ConA-like_dom_sf"/>
</dbReference>
<reference evidence="4" key="1">
    <citation type="journal article" date="2023" name="Front. Mar. Sci.">
        <title>A new Merluccius polli reference genome to investigate the effects of global change in West African waters.</title>
        <authorList>
            <person name="Mateo J.L."/>
            <person name="Blanco-Fernandez C."/>
            <person name="Garcia-Vazquez E."/>
            <person name="Machado-Schiaffino G."/>
        </authorList>
    </citation>
    <scope>NUCLEOTIDE SEQUENCE</scope>
    <source>
        <strain evidence="4">C29</strain>
        <tissue evidence="4">Fin</tissue>
    </source>
</reference>
<dbReference type="PROSITE" id="PS51304">
    <property type="entry name" value="GALECTIN"/>
    <property type="match status" value="1"/>
</dbReference>
<dbReference type="GO" id="GO:0030246">
    <property type="term" value="F:carbohydrate binding"/>
    <property type="evidence" value="ECO:0007669"/>
    <property type="project" value="UniProtKB-UniRule"/>
</dbReference>
<dbReference type="SUPFAM" id="SSF49899">
    <property type="entry name" value="Concanavalin A-like lectins/glucanases"/>
    <property type="match status" value="1"/>
</dbReference>
<gene>
    <name evidence="4" type="primary">LGALS2_3</name>
    <name evidence="4" type="ORF">N1851_026760</name>
</gene>
<dbReference type="InterPro" id="IPR001079">
    <property type="entry name" value="Galectin_CRD"/>
</dbReference>
<dbReference type="Gene3D" id="2.60.120.200">
    <property type="match status" value="1"/>
</dbReference>
<dbReference type="Pfam" id="PF00337">
    <property type="entry name" value="Gal-bind_lectin"/>
    <property type="match status" value="1"/>
</dbReference>
<protein>
    <recommendedName>
        <fullName evidence="2">Galectin</fullName>
    </recommendedName>
</protein>
<evidence type="ECO:0000256" key="1">
    <source>
        <dbReference type="ARBA" id="ARBA00022734"/>
    </source>
</evidence>
<dbReference type="Proteomes" id="UP001174136">
    <property type="component" value="Unassembled WGS sequence"/>
</dbReference>
<dbReference type="SMART" id="SM00908">
    <property type="entry name" value="Gal-bind_lectin"/>
    <property type="match status" value="1"/>
</dbReference>
<proteinExistence type="predicted"/>
<keyword evidence="5" id="KW-1185">Reference proteome</keyword>
<dbReference type="EMBL" id="JAOPHQ010005017">
    <property type="protein sequence ID" value="KAK0137043.1"/>
    <property type="molecule type" value="Genomic_DNA"/>
</dbReference>
<dbReference type="CDD" id="cd00070">
    <property type="entry name" value="GLECT"/>
    <property type="match status" value="1"/>
</dbReference>
<keyword evidence="1 2" id="KW-0430">Lectin</keyword>
<name>A0AA47NTY7_MERPO</name>
<dbReference type="InterPro" id="IPR044156">
    <property type="entry name" value="Galectin-like"/>
</dbReference>
<evidence type="ECO:0000313" key="4">
    <source>
        <dbReference type="EMBL" id="KAK0137043.1"/>
    </source>
</evidence>
<sequence>MKNVNLKVGDQLRVKGFVPAGADRFIINLGTGERDLALHFNPRFQVHGMALVVCNDLTAGHWGEEKRQHCPVICSGQNIKMVFKLTGDRFRVELPDGQEVDFPNRRGIQVISYVSVERDLKLSALEIF</sequence>
<feature type="domain" description="Galectin" evidence="3">
    <location>
        <begin position="1"/>
        <end position="128"/>
    </location>
</feature>
<comment type="caution">
    <text evidence="4">The sequence shown here is derived from an EMBL/GenBank/DDBJ whole genome shotgun (WGS) entry which is preliminary data.</text>
</comment>
<dbReference type="FunFam" id="2.60.120.200:FF:000021">
    <property type="entry name" value="Galectin"/>
    <property type="match status" value="1"/>
</dbReference>